<gene>
    <name evidence="4" type="ORF">GCM10022236_03140</name>
</gene>
<evidence type="ECO:0000256" key="3">
    <source>
        <dbReference type="RuleBase" id="RU000363"/>
    </source>
</evidence>
<dbReference type="SUPFAM" id="SSF51735">
    <property type="entry name" value="NAD(P)-binding Rossmann-fold domains"/>
    <property type="match status" value="1"/>
</dbReference>
<dbReference type="PANTHER" id="PTHR24321:SF8">
    <property type="entry name" value="ESTRADIOL 17-BETA-DEHYDROGENASE 8-RELATED"/>
    <property type="match status" value="1"/>
</dbReference>
<dbReference type="InterPro" id="IPR002347">
    <property type="entry name" value="SDR_fam"/>
</dbReference>
<dbReference type="InterPro" id="IPR020904">
    <property type="entry name" value="Sc_DH/Rdtase_CS"/>
</dbReference>
<protein>
    <submittedName>
        <fullName evidence="4">SDR family oxidoreductase</fullName>
    </submittedName>
</protein>
<name>A0ABP6ZBY5_9ACTN</name>
<accession>A0ABP6ZBY5</accession>
<evidence type="ECO:0000313" key="5">
    <source>
        <dbReference type="Proteomes" id="UP001501490"/>
    </source>
</evidence>
<dbReference type="PRINTS" id="PR00081">
    <property type="entry name" value="GDHRDH"/>
</dbReference>
<organism evidence="4 5">
    <name type="scientific">Microlunatus ginsengisoli</name>
    <dbReference type="NCBI Taxonomy" id="363863"/>
    <lineage>
        <taxon>Bacteria</taxon>
        <taxon>Bacillati</taxon>
        <taxon>Actinomycetota</taxon>
        <taxon>Actinomycetes</taxon>
        <taxon>Propionibacteriales</taxon>
        <taxon>Propionibacteriaceae</taxon>
        <taxon>Microlunatus</taxon>
    </lineage>
</organism>
<dbReference type="Gene3D" id="3.40.50.720">
    <property type="entry name" value="NAD(P)-binding Rossmann-like Domain"/>
    <property type="match status" value="1"/>
</dbReference>
<dbReference type="Proteomes" id="UP001501490">
    <property type="component" value="Unassembled WGS sequence"/>
</dbReference>
<dbReference type="PANTHER" id="PTHR24321">
    <property type="entry name" value="DEHYDROGENASES, SHORT CHAIN"/>
    <property type="match status" value="1"/>
</dbReference>
<sequence>MGRLSGKVALVSGGARGLGEAQVRSLVAEGAGVVFGDLLDDEGKALQEELGERATYVHLDVTQQEQWADAVAVADRLGGVDILVNNAGIAIFGGIEEMSPADFRRIVDVNLTGVYLGMHTVLPGMRTRSRGGVVINISSTAGMMGYAGLAGYVASKWGVRGLTKAAAMDFAGTGVRINSIHPGPIRTPMTAGLPDSLYAGQAIPRIGEPDEVARAVLYLAVDATYTTGSELVVDGGALLGPVLAVE</sequence>
<dbReference type="InterPro" id="IPR036291">
    <property type="entry name" value="NAD(P)-bd_dom_sf"/>
</dbReference>
<dbReference type="PRINTS" id="PR00080">
    <property type="entry name" value="SDRFAMILY"/>
</dbReference>
<dbReference type="Pfam" id="PF00106">
    <property type="entry name" value="adh_short"/>
    <property type="match status" value="1"/>
</dbReference>
<keyword evidence="5" id="KW-1185">Reference proteome</keyword>
<evidence type="ECO:0000313" key="4">
    <source>
        <dbReference type="EMBL" id="GAA3604669.1"/>
    </source>
</evidence>
<proteinExistence type="inferred from homology"/>
<dbReference type="PROSITE" id="PS00061">
    <property type="entry name" value="ADH_SHORT"/>
    <property type="match status" value="1"/>
</dbReference>
<comment type="similarity">
    <text evidence="1 3">Belongs to the short-chain dehydrogenases/reductases (SDR) family.</text>
</comment>
<dbReference type="RefSeq" id="WP_344801310.1">
    <property type="nucleotide sequence ID" value="NZ_BAABAB010000003.1"/>
</dbReference>
<keyword evidence="2" id="KW-0560">Oxidoreductase</keyword>
<dbReference type="EMBL" id="BAABAB010000003">
    <property type="protein sequence ID" value="GAA3604669.1"/>
    <property type="molecule type" value="Genomic_DNA"/>
</dbReference>
<evidence type="ECO:0000256" key="1">
    <source>
        <dbReference type="ARBA" id="ARBA00006484"/>
    </source>
</evidence>
<reference evidence="5" key="1">
    <citation type="journal article" date="2019" name="Int. J. Syst. Evol. Microbiol.">
        <title>The Global Catalogue of Microorganisms (GCM) 10K type strain sequencing project: providing services to taxonomists for standard genome sequencing and annotation.</title>
        <authorList>
            <consortium name="The Broad Institute Genomics Platform"/>
            <consortium name="The Broad Institute Genome Sequencing Center for Infectious Disease"/>
            <person name="Wu L."/>
            <person name="Ma J."/>
        </authorList>
    </citation>
    <scope>NUCLEOTIDE SEQUENCE [LARGE SCALE GENOMIC DNA]</scope>
    <source>
        <strain evidence="5">JCM 16929</strain>
    </source>
</reference>
<comment type="caution">
    <text evidence="4">The sequence shown here is derived from an EMBL/GenBank/DDBJ whole genome shotgun (WGS) entry which is preliminary data.</text>
</comment>
<evidence type="ECO:0000256" key="2">
    <source>
        <dbReference type="ARBA" id="ARBA00023002"/>
    </source>
</evidence>